<evidence type="ECO:0000259" key="5">
    <source>
        <dbReference type="PROSITE" id="PS50931"/>
    </source>
</evidence>
<dbReference type="eggNOG" id="COG0583">
    <property type="taxonomic scope" value="Bacteria"/>
</dbReference>
<dbReference type="Proteomes" id="UP000010304">
    <property type="component" value="Unassembled WGS sequence"/>
</dbReference>
<keyword evidence="4" id="KW-0804">Transcription</keyword>
<dbReference type="GO" id="GO:0003700">
    <property type="term" value="F:DNA-binding transcription factor activity"/>
    <property type="evidence" value="ECO:0007669"/>
    <property type="project" value="InterPro"/>
</dbReference>
<dbReference type="STRING" id="888746.HMPREF9180_0627"/>
<proteinExistence type="inferred from homology"/>
<dbReference type="InterPro" id="IPR005119">
    <property type="entry name" value="LysR_subst-bd"/>
</dbReference>
<dbReference type="CDD" id="cd05466">
    <property type="entry name" value="PBP2_LTTR_substrate"/>
    <property type="match status" value="1"/>
</dbReference>
<dbReference type="InterPro" id="IPR000847">
    <property type="entry name" value="LysR_HTH_N"/>
</dbReference>
<dbReference type="Pfam" id="PF00126">
    <property type="entry name" value="HTH_1"/>
    <property type="match status" value="1"/>
</dbReference>
<keyword evidence="7" id="KW-1185">Reference proteome</keyword>
<reference evidence="6 7" key="1">
    <citation type="submission" date="2010-12" db="EMBL/GenBank/DDBJ databases">
        <authorList>
            <person name="Muzny D."/>
            <person name="Qin X."/>
            <person name="Deng J."/>
            <person name="Jiang H."/>
            <person name="Liu Y."/>
            <person name="Qu J."/>
            <person name="Song X.-Z."/>
            <person name="Zhang L."/>
            <person name="Thornton R."/>
            <person name="Coyle M."/>
            <person name="Francisco L."/>
            <person name="Jackson L."/>
            <person name="Javaid M."/>
            <person name="Korchina V."/>
            <person name="Kovar C."/>
            <person name="Mata R."/>
            <person name="Mathew T."/>
            <person name="Ngo R."/>
            <person name="Nguyen L."/>
            <person name="Nguyen N."/>
            <person name="Okwuonu G."/>
            <person name="Ongeri F."/>
            <person name="Pham C."/>
            <person name="Simmons D."/>
            <person name="Wilczek-Boney K."/>
            <person name="Hale W."/>
            <person name="Jakkamsetti A."/>
            <person name="Pham P."/>
            <person name="Ruth R."/>
            <person name="San Lucas F."/>
            <person name="Warren J."/>
            <person name="Zhang J."/>
            <person name="Zhao Z."/>
            <person name="Zhou C."/>
            <person name="Zhu D."/>
            <person name="Lee S."/>
            <person name="Bess C."/>
            <person name="Blankenburg K."/>
            <person name="Forbes L."/>
            <person name="Fu Q."/>
            <person name="Gubbala S."/>
            <person name="Hirani K."/>
            <person name="Jayaseelan J.C."/>
            <person name="Lara F."/>
            <person name="Munidasa M."/>
            <person name="Palculict T."/>
            <person name="Patil S."/>
            <person name="Pu L.-L."/>
            <person name="Saada N."/>
            <person name="Tang L."/>
            <person name="Weissenberger G."/>
            <person name="Zhu Y."/>
            <person name="Hemphill L."/>
            <person name="Shang Y."/>
            <person name="Youmans B."/>
            <person name="Ayvaz T."/>
            <person name="Ross M."/>
            <person name="Santibanez J."/>
            <person name="Aqrawi P."/>
            <person name="Gross S."/>
            <person name="Joshi V."/>
            <person name="Fowler G."/>
            <person name="Nazareth L."/>
            <person name="Reid J."/>
            <person name="Worley K."/>
            <person name="Petrosino J."/>
            <person name="Highlander S."/>
            <person name="Gibbs R."/>
        </authorList>
    </citation>
    <scope>NUCLEOTIDE SEQUENCE [LARGE SCALE GENOMIC DNA]</scope>
    <source>
        <strain evidence="6 7">ATCC 700780</strain>
    </source>
</reference>
<evidence type="ECO:0000313" key="6">
    <source>
        <dbReference type="EMBL" id="EFX40648.1"/>
    </source>
</evidence>
<evidence type="ECO:0000256" key="1">
    <source>
        <dbReference type="ARBA" id="ARBA00009437"/>
    </source>
</evidence>
<dbReference type="InterPro" id="IPR036388">
    <property type="entry name" value="WH-like_DNA-bd_sf"/>
</dbReference>
<dbReference type="HOGENOM" id="CLU_039613_32_2_9"/>
<accession>E8KB77</accession>
<dbReference type="PANTHER" id="PTHR30346">
    <property type="entry name" value="TRANSCRIPTIONAL DUAL REGULATOR HCAR-RELATED"/>
    <property type="match status" value="1"/>
</dbReference>
<dbReference type="InterPro" id="IPR036390">
    <property type="entry name" value="WH_DNA-bd_sf"/>
</dbReference>
<dbReference type="EMBL" id="AEVF01000008">
    <property type="protein sequence ID" value="EFX40648.1"/>
    <property type="molecule type" value="Genomic_DNA"/>
</dbReference>
<dbReference type="GO" id="GO:0003677">
    <property type="term" value="F:DNA binding"/>
    <property type="evidence" value="ECO:0007669"/>
    <property type="project" value="UniProtKB-KW"/>
</dbReference>
<dbReference type="PANTHER" id="PTHR30346:SF0">
    <property type="entry name" value="HCA OPERON TRANSCRIPTIONAL ACTIVATOR HCAR"/>
    <property type="match status" value="1"/>
</dbReference>
<protein>
    <submittedName>
        <fullName evidence="6">Transcriptional regulator, LysR family</fullName>
    </submittedName>
</protein>
<evidence type="ECO:0000256" key="2">
    <source>
        <dbReference type="ARBA" id="ARBA00023015"/>
    </source>
</evidence>
<dbReference type="PROSITE" id="PS50931">
    <property type="entry name" value="HTH_LYSR"/>
    <property type="match status" value="1"/>
</dbReference>
<dbReference type="SUPFAM" id="SSF53850">
    <property type="entry name" value="Periplasmic binding protein-like II"/>
    <property type="match status" value="1"/>
</dbReference>
<dbReference type="GO" id="GO:0032993">
    <property type="term" value="C:protein-DNA complex"/>
    <property type="evidence" value="ECO:0007669"/>
    <property type="project" value="TreeGrafter"/>
</dbReference>
<evidence type="ECO:0000313" key="7">
    <source>
        <dbReference type="Proteomes" id="UP000010304"/>
    </source>
</evidence>
<evidence type="ECO:0000256" key="4">
    <source>
        <dbReference type="ARBA" id="ARBA00023163"/>
    </source>
</evidence>
<gene>
    <name evidence="6" type="ORF">HMPREF9180_0627</name>
</gene>
<dbReference type="Gene3D" id="1.10.10.10">
    <property type="entry name" value="Winged helix-like DNA-binding domain superfamily/Winged helix DNA-binding domain"/>
    <property type="match status" value="1"/>
</dbReference>
<evidence type="ECO:0000256" key="3">
    <source>
        <dbReference type="ARBA" id="ARBA00023125"/>
    </source>
</evidence>
<name>E8KB77_9STRE</name>
<dbReference type="Pfam" id="PF03466">
    <property type="entry name" value="LysR_substrate"/>
    <property type="match status" value="1"/>
</dbReference>
<dbReference type="Gene3D" id="3.40.190.290">
    <property type="match status" value="1"/>
</dbReference>
<organism evidence="6 7">
    <name type="scientific">Streptococcus peroris ATCC 700780</name>
    <dbReference type="NCBI Taxonomy" id="888746"/>
    <lineage>
        <taxon>Bacteria</taxon>
        <taxon>Bacillati</taxon>
        <taxon>Bacillota</taxon>
        <taxon>Bacilli</taxon>
        <taxon>Lactobacillales</taxon>
        <taxon>Streptococcaceae</taxon>
        <taxon>Streptococcus</taxon>
    </lineage>
</organism>
<dbReference type="SUPFAM" id="SSF46785">
    <property type="entry name" value="Winged helix' DNA-binding domain"/>
    <property type="match status" value="1"/>
</dbReference>
<dbReference type="PRINTS" id="PR00039">
    <property type="entry name" value="HTHLYSR"/>
</dbReference>
<sequence>MFFVCFDEKYLSHDFPLLDRLDLWYNDKIEIEGEIMNIQQLRYVVAIANSGTFREAAEKMYVSQPSLSISVRDLEKELGFKIFRRTSSGTFLTRRGMEFYEKAQELVKGFDVFQNQYANSEEEKDEFSIASQHYDFLPPTITAFSQKYPEYKNFRIFESTTVQILDEVAQGHSEIGIIYLNNQNQKGIMQRVEKLGLEVIELIPFQTHIYLREGHPLAKKKELVMEDLADLPTVRFTQEKDEYLYYSENFVDTSASSQMFNVTDRATLNGILERTNAYATGSGFLDSDSVNGITVIPLNDNLNNRMVYVKREEVDLSQAGTLFVEVMQEYFDQKRKS</sequence>
<keyword evidence="2" id="KW-0805">Transcription regulation</keyword>
<comment type="caution">
    <text evidence="6">The sequence shown here is derived from an EMBL/GenBank/DDBJ whole genome shotgun (WGS) entry which is preliminary data.</text>
</comment>
<keyword evidence="3" id="KW-0238">DNA-binding</keyword>
<dbReference type="FunFam" id="1.10.10.10:FF:000001">
    <property type="entry name" value="LysR family transcriptional regulator"/>
    <property type="match status" value="1"/>
</dbReference>
<comment type="similarity">
    <text evidence="1">Belongs to the LysR transcriptional regulatory family.</text>
</comment>
<feature type="domain" description="HTH lysR-type" evidence="5">
    <location>
        <begin position="36"/>
        <end position="93"/>
    </location>
</feature>
<dbReference type="AlphaFoldDB" id="E8KB77"/>